<dbReference type="RefSeq" id="WP_005885398.1">
    <property type="nucleotide sequence ID" value="NZ_CP028102.1"/>
</dbReference>
<sequence>MSNEFGKYLSDYLDKNKYKIENFAKEVGYSTGLISHYTTGKRSPSYKFIEAFFKKFNFSNEEKEEVLKILARDKMPDSLKKLKTQINNTQSNAIIIEEEFINVPVKAKASAGNGYINCCEDLYMKTIRKNGFHEHCYLIEVCGNSMEPLIQDGAFVVVDPYQTDYIEGKIYIVKLDEETFIKRIYFNTDLKIIILKSINPKYDDIYVSKNKAENFKIMGRAVKFIYEGNL</sequence>
<name>A0ABM6TY41_FUSMR</name>
<proteinExistence type="predicted"/>
<dbReference type="InterPro" id="IPR036286">
    <property type="entry name" value="LexA/Signal_pep-like_sf"/>
</dbReference>
<dbReference type="SUPFAM" id="SSF47413">
    <property type="entry name" value="lambda repressor-like DNA-binding domains"/>
    <property type="match status" value="1"/>
</dbReference>
<keyword evidence="2" id="KW-0238">DNA-binding</keyword>
<evidence type="ECO:0000256" key="1">
    <source>
        <dbReference type="ARBA" id="ARBA00023015"/>
    </source>
</evidence>
<dbReference type="PANTHER" id="PTHR40661">
    <property type="match status" value="1"/>
</dbReference>
<dbReference type="InterPro" id="IPR001387">
    <property type="entry name" value="Cro/C1-type_HTH"/>
</dbReference>
<evidence type="ECO:0000259" key="4">
    <source>
        <dbReference type="PROSITE" id="PS50943"/>
    </source>
</evidence>
<dbReference type="CDD" id="cd00093">
    <property type="entry name" value="HTH_XRE"/>
    <property type="match status" value="1"/>
</dbReference>
<dbReference type="EMBL" id="CP028102">
    <property type="protein sequence ID" value="AVQ19365.1"/>
    <property type="molecule type" value="Genomic_DNA"/>
</dbReference>
<keyword evidence="6" id="KW-1185">Reference proteome</keyword>
<evidence type="ECO:0000313" key="6">
    <source>
        <dbReference type="Proteomes" id="UP000240258"/>
    </source>
</evidence>
<keyword evidence="3" id="KW-0804">Transcription</keyword>
<gene>
    <name evidence="5" type="ORF">C4N19_09790</name>
</gene>
<feature type="domain" description="HTH cro/C1-type" evidence="4">
    <location>
        <begin position="9"/>
        <end position="63"/>
    </location>
</feature>
<accession>A0ABM6TY41</accession>
<dbReference type="CDD" id="cd06529">
    <property type="entry name" value="S24_LexA-like"/>
    <property type="match status" value="1"/>
</dbReference>
<dbReference type="InterPro" id="IPR010982">
    <property type="entry name" value="Lambda_DNA-bd_dom_sf"/>
</dbReference>
<dbReference type="Proteomes" id="UP000240258">
    <property type="component" value="Chromosome"/>
</dbReference>
<reference evidence="6" key="1">
    <citation type="journal article" date="2018" name="MSphere">
        <title>Fusobacterium Genomics Using MinION and Illumina Sequencing Enables Genome Completion and Correction.</title>
        <authorList>
            <person name="Todd S.M."/>
            <person name="Settlage R.E."/>
            <person name="Lahmers K.K."/>
            <person name="Slade D.J."/>
        </authorList>
    </citation>
    <scope>NUCLEOTIDE SEQUENCE [LARGE SCALE GENOMIC DNA]</scope>
    <source>
        <strain evidence="6">ATCC 9817</strain>
    </source>
</reference>
<dbReference type="GeneID" id="62763822"/>
<evidence type="ECO:0000313" key="5">
    <source>
        <dbReference type="EMBL" id="AVQ19365.1"/>
    </source>
</evidence>
<dbReference type="PROSITE" id="PS50943">
    <property type="entry name" value="HTH_CROC1"/>
    <property type="match status" value="1"/>
</dbReference>
<dbReference type="InterPro" id="IPR039418">
    <property type="entry name" value="LexA-like"/>
</dbReference>
<evidence type="ECO:0000256" key="2">
    <source>
        <dbReference type="ARBA" id="ARBA00023125"/>
    </source>
</evidence>
<dbReference type="Pfam" id="PF00717">
    <property type="entry name" value="Peptidase_S24"/>
    <property type="match status" value="1"/>
</dbReference>
<dbReference type="InterPro" id="IPR015927">
    <property type="entry name" value="Peptidase_S24_S26A/B/C"/>
</dbReference>
<dbReference type="SMART" id="SM00530">
    <property type="entry name" value="HTH_XRE"/>
    <property type="match status" value="1"/>
</dbReference>
<protein>
    <recommendedName>
        <fullName evidence="4">HTH cro/C1-type domain-containing protein</fullName>
    </recommendedName>
</protein>
<dbReference type="SUPFAM" id="SSF51306">
    <property type="entry name" value="LexA/Signal peptidase"/>
    <property type="match status" value="1"/>
</dbReference>
<dbReference type="Gene3D" id="1.10.260.40">
    <property type="entry name" value="lambda repressor-like DNA-binding domains"/>
    <property type="match status" value="1"/>
</dbReference>
<keyword evidence="1" id="KW-0805">Transcription regulation</keyword>
<dbReference type="PANTHER" id="PTHR40661:SF3">
    <property type="entry name" value="FELS-1 PROPHAGE TRANSCRIPTIONAL REGULATOR"/>
    <property type="match status" value="1"/>
</dbReference>
<dbReference type="Gene3D" id="2.10.109.10">
    <property type="entry name" value="Umud Fragment, subunit A"/>
    <property type="match status" value="1"/>
</dbReference>
<organism evidence="5 6">
    <name type="scientific">Fusobacterium mortiferum ATCC 9817</name>
    <dbReference type="NCBI Taxonomy" id="469616"/>
    <lineage>
        <taxon>Bacteria</taxon>
        <taxon>Fusobacteriati</taxon>
        <taxon>Fusobacteriota</taxon>
        <taxon>Fusobacteriia</taxon>
        <taxon>Fusobacteriales</taxon>
        <taxon>Fusobacteriaceae</taxon>
        <taxon>Fusobacterium</taxon>
    </lineage>
</organism>
<evidence type="ECO:0000256" key="3">
    <source>
        <dbReference type="ARBA" id="ARBA00023163"/>
    </source>
</evidence>